<evidence type="ECO:0000256" key="3">
    <source>
        <dbReference type="ARBA" id="ARBA00022900"/>
    </source>
</evidence>
<dbReference type="InterPro" id="IPR042178">
    <property type="entry name" value="Serpin_sf_1"/>
</dbReference>
<dbReference type="InterPro" id="IPR023796">
    <property type="entry name" value="Serpin_dom"/>
</dbReference>
<feature type="chain" id="PRO_5038324738" evidence="6">
    <location>
        <begin position="23"/>
        <end position="412"/>
    </location>
</feature>
<evidence type="ECO:0000256" key="1">
    <source>
        <dbReference type="ARBA" id="ARBA00009500"/>
    </source>
</evidence>
<dbReference type="InterPro" id="IPR036186">
    <property type="entry name" value="Serpin_sf"/>
</dbReference>
<evidence type="ECO:0000313" key="10">
    <source>
        <dbReference type="Proteomes" id="UP000790347"/>
    </source>
</evidence>
<evidence type="ECO:0000259" key="7">
    <source>
        <dbReference type="SMART" id="SM00093"/>
    </source>
</evidence>
<sequence length="412" mass="47322">MKINLKTICLFCVVWFPISILSDDDVVNILSKQTNRFGLNLLDEIAKNREDQGQIFLSPYSIAMALAMVYAGSGGNSQQQLQQIIGYDECIDIRRNSCQVIDTIEQMNQRLSQIINNDMAIEIGNLMLMAENFEIIPEYFMAIQNHFNGEIIRENLAENGVEAMNKINKFISNRTHGMIDQFLTMPLGPADRFSLFNAIYFKGNWESPFEKSQTHEDIFYGQNDRQRRVQFMRKEEYLSHHALDNLDADMILLEYKGYKVIFVGILPRKRDADLAKLHKALNMTEIQEKIHKKGGGYCVVHLPKMEFDTTYDSLQKEIQTMGIEDIFEVGKANFTGITINEQFAIGKMLHKAKIKIDEEGTVAAAAFGFIMVTSSGISEEPVPEFRFDHPFLFFIHHKPTGQHLFMGEIRYL</sequence>
<feature type="signal peptide" evidence="6">
    <location>
        <begin position="1"/>
        <end position="22"/>
    </location>
</feature>
<evidence type="ECO:0000256" key="6">
    <source>
        <dbReference type="SAM" id="SignalP"/>
    </source>
</evidence>
<keyword evidence="10" id="KW-1185">Reference proteome</keyword>
<keyword evidence="2" id="KW-0646">Protease inhibitor</keyword>
<reference evidence="8" key="2">
    <citation type="submission" date="2020-06" db="EMBL/GenBank/DDBJ databases">
        <authorList>
            <person name="Ji K."/>
            <person name="Li J."/>
        </authorList>
    </citation>
    <scope>NUCLEOTIDE SEQUENCE</scope>
    <source>
        <strain evidence="8">JKM2019</strain>
        <tissue evidence="8">Whole body</tissue>
    </source>
</reference>
<comment type="caution">
    <text evidence="9">The sequence shown here is derived from an EMBL/GenBank/DDBJ whole genome shotgun (WGS) entry which is preliminary data.</text>
</comment>
<comment type="similarity">
    <text evidence="1 5">Belongs to the serpin family.</text>
</comment>
<keyword evidence="3" id="KW-0722">Serine protease inhibitor</keyword>
<evidence type="ECO:0000313" key="9">
    <source>
        <dbReference type="EMBL" id="KAH9511570.1"/>
    </source>
</evidence>
<dbReference type="AlphaFoldDB" id="A0A922L4L3"/>
<dbReference type="InterPro" id="IPR042185">
    <property type="entry name" value="Serpin_sf_2"/>
</dbReference>
<dbReference type="GO" id="GO:0005615">
    <property type="term" value="C:extracellular space"/>
    <property type="evidence" value="ECO:0007669"/>
    <property type="project" value="InterPro"/>
</dbReference>
<dbReference type="SMART" id="SM00093">
    <property type="entry name" value="SERPIN"/>
    <property type="match status" value="1"/>
</dbReference>
<dbReference type="Pfam" id="PF00079">
    <property type="entry name" value="Serpin"/>
    <property type="match status" value="1"/>
</dbReference>
<dbReference type="PANTHER" id="PTHR11461:SF211">
    <property type="entry name" value="GH10112P-RELATED"/>
    <property type="match status" value="1"/>
</dbReference>
<keyword evidence="6" id="KW-0732">Signal</keyword>
<dbReference type="Proteomes" id="UP000790347">
    <property type="component" value="Unassembled WGS sequence"/>
</dbReference>
<reference evidence="9" key="4">
    <citation type="journal article" date="2022" name="Res Sq">
        <title>Comparative Genomics Reveals Insights into the Divergent Evolution of Astigmatic Mites and Household Pest Adaptations.</title>
        <authorList>
            <person name="Xiong Q."/>
            <person name="Wan A.T.-Y."/>
            <person name="Liu X.-Y."/>
            <person name="Fung C.S.-H."/>
            <person name="Xiao X."/>
            <person name="Malainual N."/>
            <person name="Hou J."/>
            <person name="Wang L."/>
            <person name="Wang M."/>
            <person name="Yang K."/>
            <person name="Cui Y."/>
            <person name="Leung E."/>
            <person name="Nong W."/>
            <person name="Shin S.-K."/>
            <person name="Au S."/>
            <person name="Jeong K.Y."/>
            <person name="Chew F.T."/>
            <person name="Hui J."/>
            <person name="Leung T.F."/>
            <person name="Tungtrongchitr A."/>
            <person name="Zhong N."/>
            <person name="Liu Z."/>
            <person name="Tsui S."/>
        </authorList>
    </citation>
    <scope>NUCLEOTIDE SEQUENCE</scope>
    <source>
        <strain evidence="9">Derf</strain>
        <tissue evidence="9">Whole organism</tissue>
    </source>
</reference>
<dbReference type="Proteomes" id="UP000828236">
    <property type="component" value="Unassembled WGS sequence"/>
</dbReference>
<dbReference type="InterPro" id="IPR000215">
    <property type="entry name" value="Serpin_fam"/>
</dbReference>
<evidence type="ECO:0000256" key="4">
    <source>
        <dbReference type="ARBA" id="ARBA00023180"/>
    </source>
</evidence>
<dbReference type="Gene3D" id="3.30.497.10">
    <property type="entry name" value="Antithrombin, subunit I, domain 2"/>
    <property type="match status" value="1"/>
</dbReference>
<keyword evidence="4" id="KW-0325">Glycoprotein</keyword>
<reference evidence="9" key="1">
    <citation type="submission" date="2013-05" db="EMBL/GenBank/DDBJ databases">
        <authorList>
            <person name="Yim A.K.Y."/>
            <person name="Chan T.F."/>
            <person name="Ji K.M."/>
            <person name="Liu X.Y."/>
            <person name="Zhou J.W."/>
            <person name="Li R.Q."/>
            <person name="Yang K.Y."/>
            <person name="Li J."/>
            <person name="Li M."/>
            <person name="Law P.T.W."/>
            <person name="Wu Y.L."/>
            <person name="Cai Z.L."/>
            <person name="Qin H."/>
            <person name="Bao Y."/>
            <person name="Leung R.K.K."/>
            <person name="Ng P.K.S."/>
            <person name="Zou J."/>
            <person name="Zhong X.J."/>
            <person name="Ran P.X."/>
            <person name="Zhong N.S."/>
            <person name="Liu Z.G."/>
            <person name="Tsui S.K.W."/>
        </authorList>
    </citation>
    <scope>NUCLEOTIDE SEQUENCE</scope>
    <source>
        <strain evidence="9">Derf</strain>
        <tissue evidence="9">Whole organism</tissue>
    </source>
</reference>
<evidence type="ECO:0000313" key="8">
    <source>
        <dbReference type="EMBL" id="KAH7644539.1"/>
    </source>
</evidence>
<dbReference type="PROSITE" id="PS00284">
    <property type="entry name" value="SERPIN"/>
    <property type="match status" value="1"/>
</dbReference>
<dbReference type="EMBL" id="SDOV01000001">
    <property type="protein sequence ID" value="KAH7644539.1"/>
    <property type="molecule type" value="Genomic_DNA"/>
</dbReference>
<proteinExistence type="inferred from homology"/>
<dbReference type="InterPro" id="IPR023795">
    <property type="entry name" value="Serpin_CS"/>
</dbReference>
<feature type="domain" description="Serpin" evidence="7">
    <location>
        <begin position="39"/>
        <end position="412"/>
    </location>
</feature>
<reference evidence="8" key="3">
    <citation type="journal article" date="2021" name="World Allergy Organ. J.">
        <title>Chromosome-level assembly of Dermatophagoides farinae genome and transcriptome reveals two novel allergens Der f 37 and Der f 39.</title>
        <authorList>
            <person name="Chen J."/>
            <person name="Cai Z."/>
            <person name="Fan D."/>
            <person name="Hu J."/>
            <person name="Hou Y."/>
            <person name="He Y."/>
            <person name="Zhang Z."/>
            <person name="Zhao Z."/>
            <person name="Gao P."/>
            <person name="Hu W."/>
            <person name="Sun J."/>
            <person name="Li J."/>
            <person name="Ji K."/>
        </authorList>
    </citation>
    <scope>NUCLEOTIDE SEQUENCE</scope>
    <source>
        <strain evidence="8">JKM2019</strain>
    </source>
</reference>
<dbReference type="GO" id="GO:0004867">
    <property type="term" value="F:serine-type endopeptidase inhibitor activity"/>
    <property type="evidence" value="ECO:0007669"/>
    <property type="project" value="UniProtKB-KW"/>
</dbReference>
<name>A0A922L4L3_DERFA</name>
<dbReference type="OrthoDB" id="47207at2759"/>
<organism evidence="9 10">
    <name type="scientific">Dermatophagoides farinae</name>
    <name type="common">American house dust mite</name>
    <dbReference type="NCBI Taxonomy" id="6954"/>
    <lineage>
        <taxon>Eukaryota</taxon>
        <taxon>Metazoa</taxon>
        <taxon>Ecdysozoa</taxon>
        <taxon>Arthropoda</taxon>
        <taxon>Chelicerata</taxon>
        <taxon>Arachnida</taxon>
        <taxon>Acari</taxon>
        <taxon>Acariformes</taxon>
        <taxon>Sarcoptiformes</taxon>
        <taxon>Astigmata</taxon>
        <taxon>Psoroptidia</taxon>
        <taxon>Analgoidea</taxon>
        <taxon>Pyroglyphidae</taxon>
        <taxon>Dermatophagoidinae</taxon>
        <taxon>Dermatophagoides</taxon>
    </lineage>
</organism>
<dbReference type="EMBL" id="ASGP02000004">
    <property type="protein sequence ID" value="KAH9511570.1"/>
    <property type="molecule type" value="Genomic_DNA"/>
</dbReference>
<dbReference type="SUPFAM" id="SSF56574">
    <property type="entry name" value="Serpins"/>
    <property type="match status" value="1"/>
</dbReference>
<evidence type="ECO:0000256" key="2">
    <source>
        <dbReference type="ARBA" id="ARBA00022690"/>
    </source>
</evidence>
<accession>A0A922L4L3</accession>
<dbReference type="Gene3D" id="2.30.39.10">
    <property type="entry name" value="Alpha-1-antitrypsin, domain 1"/>
    <property type="match status" value="1"/>
</dbReference>
<protein>
    <submittedName>
        <fullName evidence="8">Der f 27 allergen</fullName>
    </submittedName>
    <submittedName>
        <fullName evidence="9">Serpin</fullName>
    </submittedName>
</protein>
<evidence type="ECO:0000256" key="5">
    <source>
        <dbReference type="RuleBase" id="RU000411"/>
    </source>
</evidence>
<gene>
    <name evidence="9" type="primary">SERPINB3_2</name>
    <name evidence="9" type="ORF">DERF_010021</name>
    <name evidence="8" type="ORF">HUG17_0077</name>
</gene>
<dbReference type="PANTHER" id="PTHR11461">
    <property type="entry name" value="SERINE PROTEASE INHIBITOR, SERPIN"/>
    <property type="match status" value="1"/>
</dbReference>